<evidence type="ECO:0000313" key="2">
    <source>
        <dbReference type="EMBL" id="MDQ1096280.1"/>
    </source>
</evidence>
<feature type="transmembrane region" description="Helical" evidence="1">
    <location>
        <begin position="34"/>
        <end position="52"/>
    </location>
</feature>
<dbReference type="Pfam" id="PF11750">
    <property type="entry name" value="DUF3307"/>
    <property type="match status" value="1"/>
</dbReference>
<dbReference type="EMBL" id="JAUTAL010000001">
    <property type="protein sequence ID" value="MDQ1096280.1"/>
    <property type="molecule type" value="Genomic_DNA"/>
</dbReference>
<feature type="transmembrane region" description="Helical" evidence="1">
    <location>
        <begin position="211"/>
        <end position="230"/>
    </location>
</feature>
<evidence type="ECO:0008006" key="4">
    <source>
        <dbReference type="Google" id="ProtNLM"/>
    </source>
</evidence>
<name>A0ABU0TGU8_9FLAO</name>
<organism evidence="2 3">
    <name type="scientific">Chryseobacterium camelliae</name>
    <dbReference type="NCBI Taxonomy" id="1265445"/>
    <lineage>
        <taxon>Bacteria</taxon>
        <taxon>Pseudomonadati</taxon>
        <taxon>Bacteroidota</taxon>
        <taxon>Flavobacteriia</taxon>
        <taxon>Flavobacteriales</taxon>
        <taxon>Weeksellaceae</taxon>
        <taxon>Chryseobacterium group</taxon>
        <taxon>Chryseobacterium</taxon>
    </lineage>
</organism>
<proteinExistence type="predicted"/>
<comment type="caution">
    <text evidence="2">The sequence shown here is derived from an EMBL/GenBank/DDBJ whole genome shotgun (WGS) entry which is preliminary data.</text>
</comment>
<accession>A0ABU0TGU8</accession>
<evidence type="ECO:0000256" key="1">
    <source>
        <dbReference type="SAM" id="Phobius"/>
    </source>
</evidence>
<sequence>MIFTQLILAHLLGDFVLQPDSWVRDKENHKLRSRYLYIHVLLHTALSFIFLWDKDLWWVALLNGASHFIIDACKLSFQNIKTKKRWFFADQIMHILVIAGFSFYFGEISINILMNKEWLKIAAAALFLTAPASVFIKILLSSWTPIPDTKDHLQTESLSNAGKYIGYLERLLVFTFIMVNHWEGVGFMVAAKSVFRFSDLAQAKQRKLTEYVLIGTLLSFGLAVLTGILIKQSINLTTI</sequence>
<evidence type="ECO:0000313" key="3">
    <source>
        <dbReference type="Proteomes" id="UP001225072"/>
    </source>
</evidence>
<keyword evidence="1" id="KW-1133">Transmembrane helix</keyword>
<reference evidence="2 3" key="1">
    <citation type="submission" date="2023-07" db="EMBL/GenBank/DDBJ databases">
        <title>Functional and genomic diversity of the sorghum phyllosphere microbiome.</title>
        <authorList>
            <person name="Shade A."/>
        </authorList>
    </citation>
    <scope>NUCLEOTIDE SEQUENCE [LARGE SCALE GENOMIC DNA]</scope>
    <source>
        <strain evidence="2 3">SORGH_AS_1064</strain>
    </source>
</reference>
<keyword evidence="3" id="KW-1185">Reference proteome</keyword>
<keyword evidence="1" id="KW-0472">Membrane</keyword>
<keyword evidence="1" id="KW-0812">Transmembrane</keyword>
<protein>
    <recommendedName>
        <fullName evidence="4">DUF3307 domain-containing protein</fullName>
    </recommendedName>
</protein>
<dbReference type="RefSeq" id="WP_307448413.1">
    <property type="nucleotide sequence ID" value="NZ_JAUTAL010000001.1"/>
</dbReference>
<gene>
    <name evidence="2" type="ORF">QE404_001427</name>
</gene>
<feature type="transmembrane region" description="Helical" evidence="1">
    <location>
        <begin position="118"/>
        <end position="140"/>
    </location>
</feature>
<feature type="transmembrane region" description="Helical" evidence="1">
    <location>
        <begin position="86"/>
        <end position="106"/>
    </location>
</feature>
<dbReference type="InterPro" id="IPR021737">
    <property type="entry name" value="Phage_phiKZ_Orf197"/>
</dbReference>
<feature type="transmembrane region" description="Helical" evidence="1">
    <location>
        <begin position="171"/>
        <end position="191"/>
    </location>
</feature>
<dbReference type="Proteomes" id="UP001225072">
    <property type="component" value="Unassembled WGS sequence"/>
</dbReference>